<dbReference type="RefSeq" id="WP_143156509.1">
    <property type="nucleotide sequence ID" value="NZ_FQVB01000032.1"/>
</dbReference>
<name>A0A1M5FQR0_9BACT</name>
<proteinExistence type="predicted"/>
<evidence type="ECO:0000313" key="1">
    <source>
        <dbReference type="EMBL" id="SHF93744.1"/>
    </source>
</evidence>
<gene>
    <name evidence="1" type="ORF">SAMN02745206_02954</name>
</gene>
<accession>A0A1M5FQR0</accession>
<evidence type="ECO:0000313" key="2">
    <source>
        <dbReference type="Proteomes" id="UP000184076"/>
    </source>
</evidence>
<keyword evidence="2" id="KW-1185">Reference proteome</keyword>
<sequence length="162" mass="18397">MPAEDKSLLEETIGHFRRIARENRFAENAAVPHDADRCLVCRPEKASEDPFTIYVEVVARSIPERRPALDEDLVAAVNEDLALYGESQTITLGDLEQRKEEAMEAWRFWVRNALETGLELLSVHSPTSLEFSLEDAQGDPARERFVDEKIRFLTDAILGRKG</sequence>
<organism evidence="1 2">
    <name type="scientific">Desulfacinum infernum DSM 9756</name>
    <dbReference type="NCBI Taxonomy" id="1121391"/>
    <lineage>
        <taxon>Bacteria</taxon>
        <taxon>Pseudomonadati</taxon>
        <taxon>Thermodesulfobacteriota</taxon>
        <taxon>Syntrophobacteria</taxon>
        <taxon>Syntrophobacterales</taxon>
        <taxon>Syntrophobacteraceae</taxon>
        <taxon>Desulfacinum</taxon>
    </lineage>
</organism>
<reference evidence="2" key="1">
    <citation type="submission" date="2016-11" db="EMBL/GenBank/DDBJ databases">
        <authorList>
            <person name="Varghese N."/>
            <person name="Submissions S."/>
        </authorList>
    </citation>
    <scope>NUCLEOTIDE SEQUENCE [LARGE SCALE GENOMIC DNA]</scope>
    <source>
        <strain evidence="2">DSM 9756</strain>
    </source>
</reference>
<dbReference type="EMBL" id="FQVB01000032">
    <property type="protein sequence ID" value="SHF93744.1"/>
    <property type="molecule type" value="Genomic_DNA"/>
</dbReference>
<dbReference type="OrthoDB" id="5510409at2"/>
<protein>
    <submittedName>
        <fullName evidence="1">Uncharacterized protein</fullName>
    </submittedName>
</protein>
<dbReference type="Proteomes" id="UP000184076">
    <property type="component" value="Unassembled WGS sequence"/>
</dbReference>
<dbReference type="AlphaFoldDB" id="A0A1M5FQR0"/>